<evidence type="ECO:0000256" key="3">
    <source>
        <dbReference type="SAM" id="Phobius"/>
    </source>
</evidence>
<proteinExistence type="predicted"/>
<evidence type="ECO:0000313" key="4">
    <source>
        <dbReference type="EMBL" id="OQR70384.1"/>
    </source>
</evidence>
<dbReference type="GO" id="GO:0005615">
    <property type="term" value="C:extracellular space"/>
    <property type="evidence" value="ECO:0007669"/>
    <property type="project" value="TreeGrafter"/>
</dbReference>
<evidence type="ECO:0000313" key="5">
    <source>
        <dbReference type="Proteomes" id="UP000192247"/>
    </source>
</evidence>
<organism evidence="4 5">
    <name type="scientific">Tropilaelaps mercedesae</name>
    <dbReference type="NCBI Taxonomy" id="418985"/>
    <lineage>
        <taxon>Eukaryota</taxon>
        <taxon>Metazoa</taxon>
        <taxon>Ecdysozoa</taxon>
        <taxon>Arthropoda</taxon>
        <taxon>Chelicerata</taxon>
        <taxon>Arachnida</taxon>
        <taxon>Acari</taxon>
        <taxon>Parasitiformes</taxon>
        <taxon>Mesostigmata</taxon>
        <taxon>Gamasina</taxon>
        <taxon>Dermanyssoidea</taxon>
        <taxon>Laelapidae</taxon>
        <taxon>Tropilaelaps</taxon>
    </lineage>
</organism>
<dbReference type="Pfam" id="PF00379">
    <property type="entry name" value="Chitin_bind_4"/>
    <property type="match status" value="1"/>
</dbReference>
<accession>A0A1V9XA19</accession>
<dbReference type="AlphaFoldDB" id="A0A1V9XA19"/>
<dbReference type="OrthoDB" id="6381807at2759"/>
<name>A0A1V9XA19_9ACAR</name>
<dbReference type="Proteomes" id="UP000192247">
    <property type="component" value="Unassembled WGS sequence"/>
</dbReference>
<keyword evidence="1 2" id="KW-0193">Cuticle</keyword>
<dbReference type="InterPro" id="IPR000618">
    <property type="entry name" value="Insect_cuticle"/>
</dbReference>
<gene>
    <name evidence="4" type="ORF">BIW11_04170</name>
</gene>
<reference evidence="4 5" key="1">
    <citation type="journal article" date="2017" name="Gigascience">
        <title>Draft genome of the honey bee ectoparasitic mite, Tropilaelaps mercedesae, is shaped by the parasitic life history.</title>
        <authorList>
            <person name="Dong X."/>
            <person name="Armstrong S.D."/>
            <person name="Xia D."/>
            <person name="Makepeace B.L."/>
            <person name="Darby A.C."/>
            <person name="Kadowaki T."/>
        </authorList>
    </citation>
    <scope>NUCLEOTIDE SEQUENCE [LARGE SCALE GENOMIC DNA]</scope>
    <source>
        <strain evidence="4">Wuxi-XJTLU</strain>
    </source>
</reference>
<evidence type="ECO:0000256" key="1">
    <source>
        <dbReference type="ARBA" id="ARBA00022460"/>
    </source>
</evidence>
<sequence length="281" mass="30692">MRAHRRTPKLFVGQLEAWNLIMRMDLQSTAMLHSSRISIHCKLDCRLDCATLNSCQRNGYICLVLKGRGPSRANPGWDDYRYQTQRPAISRNVRIQLANKKLTVQKHTAAQAGNSLLIIAVLIVATVGLANASQPGGNHQIAEVAASYRSENHGSSRGKTSAVESYEFPSSYEFSYTSEDAEGSHGRSESSDGKIVRGHYFIMLADGSMRKVEYHADEHGFHATVKTNELGTESKNAADAIFESTALTGEQAAIQYGLEGGFKRGRGSSHGGYPNSAAKVK</sequence>
<keyword evidence="5" id="KW-1185">Reference proteome</keyword>
<comment type="caution">
    <text evidence="4">The sequence shown here is derived from an EMBL/GenBank/DDBJ whole genome shotgun (WGS) entry which is preliminary data.</text>
</comment>
<dbReference type="InterPro" id="IPR051217">
    <property type="entry name" value="Insect_Cuticle_Struc_Prot"/>
</dbReference>
<dbReference type="PANTHER" id="PTHR12236:SF79">
    <property type="entry name" value="CUTICULAR PROTEIN 50CB-RELATED"/>
    <property type="match status" value="1"/>
</dbReference>
<dbReference type="InParanoid" id="A0A1V9XA19"/>
<dbReference type="InterPro" id="IPR031311">
    <property type="entry name" value="CHIT_BIND_RR_consensus"/>
</dbReference>
<feature type="transmembrane region" description="Helical" evidence="3">
    <location>
        <begin position="109"/>
        <end position="130"/>
    </location>
</feature>
<keyword evidence="3" id="KW-1133">Transmembrane helix</keyword>
<dbReference type="STRING" id="418985.A0A1V9XA19"/>
<dbReference type="PANTHER" id="PTHR12236">
    <property type="entry name" value="STRUCTURAL CONTITUENT OF CUTICLE"/>
    <property type="match status" value="1"/>
</dbReference>
<dbReference type="GO" id="GO:0042302">
    <property type="term" value="F:structural constituent of cuticle"/>
    <property type="evidence" value="ECO:0007669"/>
    <property type="project" value="UniProtKB-UniRule"/>
</dbReference>
<keyword evidence="3" id="KW-0472">Membrane</keyword>
<dbReference type="GO" id="GO:0031012">
    <property type="term" value="C:extracellular matrix"/>
    <property type="evidence" value="ECO:0007669"/>
    <property type="project" value="TreeGrafter"/>
</dbReference>
<dbReference type="PROSITE" id="PS00233">
    <property type="entry name" value="CHIT_BIND_RR_1"/>
    <property type="match status" value="1"/>
</dbReference>
<evidence type="ECO:0000256" key="2">
    <source>
        <dbReference type="PROSITE-ProRule" id="PRU00497"/>
    </source>
</evidence>
<protein>
    <submittedName>
        <fullName evidence="4">Cuticle protein 10.9-like</fullName>
    </submittedName>
</protein>
<dbReference type="PROSITE" id="PS51155">
    <property type="entry name" value="CHIT_BIND_RR_2"/>
    <property type="match status" value="1"/>
</dbReference>
<keyword evidence="3" id="KW-0812">Transmembrane</keyword>
<dbReference type="PRINTS" id="PR00947">
    <property type="entry name" value="CUTICLE"/>
</dbReference>
<feature type="non-terminal residue" evidence="4">
    <location>
        <position position="281"/>
    </location>
</feature>
<dbReference type="EMBL" id="MNPL01017720">
    <property type="protein sequence ID" value="OQR70384.1"/>
    <property type="molecule type" value="Genomic_DNA"/>
</dbReference>